<evidence type="ECO:0000313" key="2">
    <source>
        <dbReference type="EMBL" id="TVZ03220.1"/>
    </source>
</evidence>
<accession>A0A6P2BWC7</accession>
<evidence type="ECO:0000256" key="1">
    <source>
        <dbReference type="SAM" id="Phobius"/>
    </source>
</evidence>
<keyword evidence="1" id="KW-0812">Transmembrane</keyword>
<dbReference type="AlphaFoldDB" id="A0A6P2BWC7"/>
<reference evidence="2 3" key="1">
    <citation type="submission" date="2018-11" db="EMBL/GenBank/DDBJ databases">
        <title>Trebonia kvetii gen.nov., sp.nov., a novel acidophilic actinobacterium, and proposal of the new actinobacterial family Treboniaceae fam. nov.</title>
        <authorList>
            <person name="Rapoport D."/>
            <person name="Sagova-Mareckova M."/>
            <person name="Sedlacek I."/>
            <person name="Provaznik J."/>
            <person name="Kralova S."/>
            <person name="Pavlinic D."/>
            <person name="Benes V."/>
            <person name="Kopecky J."/>
        </authorList>
    </citation>
    <scope>NUCLEOTIDE SEQUENCE [LARGE SCALE GENOMIC DNA]</scope>
    <source>
        <strain evidence="2 3">15Tr583</strain>
    </source>
</reference>
<keyword evidence="1" id="KW-1133">Transmembrane helix</keyword>
<dbReference type="Proteomes" id="UP000460272">
    <property type="component" value="Unassembled WGS sequence"/>
</dbReference>
<keyword evidence="1" id="KW-0472">Membrane</keyword>
<proteinExistence type="predicted"/>
<dbReference type="RefSeq" id="WP_145855776.1">
    <property type="nucleotide sequence ID" value="NZ_RPFW01000004.1"/>
</dbReference>
<dbReference type="EMBL" id="RPFW01000004">
    <property type="protein sequence ID" value="TVZ03220.1"/>
    <property type="molecule type" value="Genomic_DNA"/>
</dbReference>
<organism evidence="2 3">
    <name type="scientific">Trebonia kvetii</name>
    <dbReference type="NCBI Taxonomy" id="2480626"/>
    <lineage>
        <taxon>Bacteria</taxon>
        <taxon>Bacillati</taxon>
        <taxon>Actinomycetota</taxon>
        <taxon>Actinomycetes</taxon>
        <taxon>Streptosporangiales</taxon>
        <taxon>Treboniaceae</taxon>
        <taxon>Trebonia</taxon>
    </lineage>
</organism>
<comment type="caution">
    <text evidence="2">The sequence shown here is derived from an EMBL/GenBank/DDBJ whole genome shotgun (WGS) entry which is preliminary data.</text>
</comment>
<keyword evidence="3" id="KW-1185">Reference proteome</keyword>
<feature type="transmembrane region" description="Helical" evidence="1">
    <location>
        <begin position="7"/>
        <end position="28"/>
    </location>
</feature>
<evidence type="ECO:0000313" key="3">
    <source>
        <dbReference type="Proteomes" id="UP000460272"/>
    </source>
</evidence>
<name>A0A6P2BWC7_9ACTN</name>
<gene>
    <name evidence="2" type="ORF">EAS64_22565</name>
</gene>
<sequence>MSWLKIGAVVVGGIVLFVVLGHVVSFLIGLVTTIAFLAIVAGGGYVAYKLLSGGRRRELR</sequence>
<protein>
    <submittedName>
        <fullName evidence="2">Uncharacterized protein</fullName>
    </submittedName>
</protein>
<feature type="transmembrane region" description="Helical" evidence="1">
    <location>
        <begin position="34"/>
        <end position="51"/>
    </location>
</feature>